<proteinExistence type="inferred from homology"/>
<evidence type="ECO:0000256" key="2">
    <source>
        <dbReference type="ARBA" id="ARBA00023033"/>
    </source>
</evidence>
<feature type="domain" description="DNA/RNA-binding protein Alba-like" evidence="6">
    <location>
        <begin position="19"/>
        <end position="83"/>
    </location>
</feature>
<dbReference type="InterPro" id="IPR036188">
    <property type="entry name" value="FAD/NAD-bd_sf"/>
</dbReference>
<dbReference type="InterPro" id="IPR002938">
    <property type="entry name" value="FAD-bd"/>
</dbReference>
<dbReference type="InterPro" id="IPR036882">
    <property type="entry name" value="Alba-like_dom_sf"/>
</dbReference>
<name>A0A438ETS1_VITVI</name>
<dbReference type="AlphaFoldDB" id="A0A438ETS1"/>
<dbReference type="EMBL" id="QGNW01001188">
    <property type="protein sequence ID" value="RVW51032.1"/>
    <property type="molecule type" value="Genomic_DNA"/>
</dbReference>
<dbReference type="Gene3D" id="3.50.50.60">
    <property type="entry name" value="FAD/NAD(P)-binding domain"/>
    <property type="match status" value="1"/>
</dbReference>
<dbReference type="Pfam" id="PF01494">
    <property type="entry name" value="FAD_binding_3"/>
    <property type="match status" value="1"/>
</dbReference>
<dbReference type="InterPro" id="IPR044560">
    <property type="entry name" value="MOase"/>
</dbReference>
<evidence type="ECO:0000259" key="5">
    <source>
        <dbReference type="Pfam" id="PF01494"/>
    </source>
</evidence>
<feature type="domain" description="FAD-binding" evidence="5">
    <location>
        <begin position="342"/>
        <end position="662"/>
    </location>
</feature>
<gene>
    <name evidence="7" type="primary">MO3_7</name>
    <name evidence="7" type="ORF">CK203_077603</name>
</gene>
<evidence type="ECO:0000259" key="6">
    <source>
        <dbReference type="Pfam" id="PF01918"/>
    </source>
</evidence>
<evidence type="ECO:0000256" key="4">
    <source>
        <dbReference type="SAM" id="MobiDB-lite"/>
    </source>
</evidence>
<dbReference type="GO" id="GO:0071949">
    <property type="term" value="F:FAD binding"/>
    <property type="evidence" value="ECO:0007669"/>
    <property type="project" value="InterPro"/>
</dbReference>
<dbReference type="OrthoDB" id="424402at2759"/>
<reference evidence="7 8" key="1">
    <citation type="journal article" date="2018" name="PLoS Genet.">
        <title>Population sequencing reveals clonal diversity and ancestral inbreeding in the grapevine cultivar Chardonnay.</title>
        <authorList>
            <person name="Roach M.J."/>
            <person name="Johnson D.L."/>
            <person name="Bohlmann J."/>
            <person name="van Vuuren H.J."/>
            <person name="Jones S.J."/>
            <person name="Pretorius I.S."/>
            <person name="Schmidt S.A."/>
            <person name="Borneman A.R."/>
        </authorList>
    </citation>
    <scope>NUCLEOTIDE SEQUENCE [LARGE SCALE GENOMIC DNA]</scope>
    <source>
        <strain evidence="8">cv. Chardonnay</strain>
        <tissue evidence="7">Leaf</tissue>
    </source>
</reference>
<feature type="compositionally biased region" description="Basic residues" evidence="4">
    <location>
        <begin position="151"/>
        <end position="162"/>
    </location>
</feature>
<evidence type="ECO:0000313" key="8">
    <source>
        <dbReference type="Proteomes" id="UP000288805"/>
    </source>
</evidence>
<dbReference type="FunFam" id="3.30.110.20:FF:000003">
    <property type="entry name" value="DNA/RNA-binding protein Alba 1"/>
    <property type="match status" value="1"/>
</dbReference>
<dbReference type="PANTHER" id="PTHR45934">
    <property type="entry name" value="FAD/NAD(P)-BINDING OXIDOREDUCTASE FAMILY PROTEIN"/>
    <property type="match status" value="1"/>
</dbReference>
<organism evidence="7 8">
    <name type="scientific">Vitis vinifera</name>
    <name type="common">Grape</name>
    <dbReference type="NCBI Taxonomy" id="29760"/>
    <lineage>
        <taxon>Eukaryota</taxon>
        <taxon>Viridiplantae</taxon>
        <taxon>Streptophyta</taxon>
        <taxon>Embryophyta</taxon>
        <taxon>Tracheophyta</taxon>
        <taxon>Spermatophyta</taxon>
        <taxon>Magnoliopsida</taxon>
        <taxon>eudicotyledons</taxon>
        <taxon>Gunneridae</taxon>
        <taxon>Pentapetalae</taxon>
        <taxon>rosids</taxon>
        <taxon>Vitales</taxon>
        <taxon>Vitaceae</taxon>
        <taxon>Viteae</taxon>
        <taxon>Vitis</taxon>
    </lineage>
</organism>
<dbReference type="GO" id="GO:0004497">
    <property type="term" value="F:monooxygenase activity"/>
    <property type="evidence" value="ECO:0007669"/>
    <property type="project" value="UniProtKB-KW"/>
</dbReference>
<dbReference type="Pfam" id="PF01918">
    <property type="entry name" value="Alba"/>
    <property type="match status" value="1"/>
</dbReference>
<dbReference type="GO" id="GO:0003676">
    <property type="term" value="F:nucleic acid binding"/>
    <property type="evidence" value="ECO:0007669"/>
    <property type="project" value="InterPro"/>
</dbReference>
<accession>A0A438ETS1</accession>
<dbReference type="SUPFAM" id="SSF51905">
    <property type="entry name" value="FAD/NAD(P)-binding domain"/>
    <property type="match status" value="1"/>
</dbReference>
<comment type="similarity">
    <text evidence="3">Belongs to the 3-hydroxybenzoate 6-hydroxylase family.</text>
</comment>
<keyword evidence="1" id="KW-0560">Oxidoreductase</keyword>
<sequence length="748" mass="82889">MDRYQRVEKPREETPIDENEIRITSQGRMRSYITYAMSLLQEKGSNEIVFKAMGRAINKTVTIVELIKRRIVGLHQNTSIGSTDITDTWEPLEEGLLPLETTRHVSMITITLSKKELNTSSIGYQPPLPAEQVKAWTEFDYEGEGSPSGRGRGRGGRGRGRTRGVSGNGFVSAEYEDGGWDRNRGYARGRGRGRGRGFRGRGRGGYNGPQVDAQQDMGGYNQEPPFQGRGNRIIPSFSEEVMAFETSSPYKTKRLVVVVGGEIVEGVVVLDLMGRSMQLPEALNRGFTVVYCNAKAMDLLGQIFQFGESRAEPHSLLSAITLFRYFLLPQSSTGTTMEMNEDIIIVGAGIGGLTTCLGLHRLGLRSLVLESSDSLRVTGFALTTWKNAWRALDAVGVGDSIRQQHMQIQGLQVFSTISGQPTSEISFGGKWGIHEIRCVRRKVLLETLERELPRGSIRYSSKVVSIQESGHYKTVHLADGSVLKTKVLIGCDGVNSLVANWLGLDKPVDSGRSAVRGLVEFPDGHGLEPKFRQHFGNGVRHGVIPCGPTTLYWFLTFAPSVHGVDTEEMDQNPAKMKDFVLSKLGKVPQHIENVFEKTALDCMSCSPLKFRLPWKVATGHIYKGNVCVAGDALHPMTPDIGQGGCSAMEDGVVLARCLGEVLLRKPTREDGEGKDEECYKRISEGLEKYAKERRWRSFKLITTAYVVGLIQESDWKVVRFLRDKFLSGFLANLFLRMGDFDCGQLSIS</sequence>
<keyword evidence="2 7" id="KW-0503">Monooxygenase</keyword>
<dbReference type="InterPro" id="IPR002775">
    <property type="entry name" value="DNA/RNA-bd_Alba-like"/>
</dbReference>
<feature type="region of interest" description="Disordered" evidence="4">
    <location>
        <begin position="141"/>
        <end position="166"/>
    </location>
</feature>
<evidence type="ECO:0000256" key="3">
    <source>
        <dbReference type="ARBA" id="ARBA00024018"/>
    </source>
</evidence>
<dbReference type="PANTHER" id="PTHR45934:SF28">
    <property type="entry name" value="OS03G0153100 PROTEIN"/>
    <property type="match status" value="1"/>
</dbReference>
<dbReference type="Gene3D" id="3.30.110.20">
    <property type="entry name" value="Alba-like domain"/>
    <property type="match status" value="1"/>
</dbReference>
<protein>
    <submittedName>
        <fullName evidence="7">Monooxygenase 3</fullName>
    </submittedName>
</protein>
<dbReference type="SUPFAM" id="SSF82704">
    <property type="entry name" value="AlbA-like"/>
    <property type="match status" value="1"/>
</dbReference>
<dbReference type="PRINTS" id="PR00420">
    <property type="entry name" value="RNGMNOXGNASE"/>
</dbReference>
<dbReference type="Proteomes" id="UP000288805">
    <property type="component" value="Unassembled WGS sequence"/>
</dbReference>
<feature type="region of interest" description="Disordered" evidence="4">
    <location>
        <begin position="187"/>
        <end position="208"/>
    </location>
</feature>
<evidence type="ECO:0000256" key="1">
    <source>
        <dbReference type="ARBA" id="ARBA00023002"/>
    </source>
</evidence>
<comment type="caution">
    <text evidence="7">The sequence shown here is derived from an EMBL/GenBank/DDBJ whole genome shotgun (WGS) entry which is preliminary data.</text>
</comment>
<evidence type="ECO:0000313" key="7">
    <source>
        <dbReference type="EMBL" id="RVW51032.1"/>
    </source>
</evidence>
<feature type="compositionally biased region" description="Basic residues" evidence="4">
    <location>
        <begin position="187"/>
        <end position="202"/>
    </location>
</feature>